<sequence>MSFSGDMGAATKRIIEAHDKIARTATLDFFGGTVRDTPVDKGAARGSWTVGVGSEPAASPDRLDPSGSAALAEIEAETPKGAGDITYMMSNLPYIEELENGSSQQSPQGMVRRNLARVQRIVNAAISKYRV</sequence>
<evidence type="ECO:0000313" key="1">
    <source>
        <dbReference type="EMBL" id="VEV98239.1"/>
    </source>
</evidence>
<dbReference type="AlphaFoldDB" id="A0A653E672"/>
<gene>
    <name evidence="1" type="ORF">PMYSY11_3195</name>
</gene>
<proteinExistence type="predicted"/>
<organism evidence="1">
    <name type="scientific">Pseudomonas marincola</name>
    <dbReference type="NCBI Taxonomy" id="437900"/>
    <lineage>
        <taxon>Bacteria</taxon>
        <taxon>Pseudomonadati</taxon>
        <taxon>Pseudomonadota</taxon>
        <taxon>Gammaproteobacteria</taxon>
        <taxon>Pseudomonadales</taxon>
        <taxon>Pseudomonadaceae</taxon>
        <taxon>Pseudomonas</taxon>
    </lineage>
</organism>
<protein>
    <recommendedName>
        <fullName evidence="2">HK97 gp10 family phage protein</fullName>
    </recommendedName>
</protein>
<accession>A0A653E672</accession>
<reference evidence="1" key="1">
    <citation type="submission" date="2019-02" db="EMBL/GenBank/DDBJ databases">
        <authorList>
            <consortium name="Genoscope - CEA"/>
            <person name="William W."/>
        </authorList>
    </citation>
    <scope>NUCLEOTIDE SEQUENCE [LARGE SCALE GENOMIC DNA]</scope>
    <source>
        <strain evidence="1">YSy11</strain>
    </source>
</reference>
<name>A0A653E672_9PSED</name>
<dbReference type="RefSeq" id="WP_150548801.1">
    <property type="nucleotide sequence ID" value="NZ_LR215729.2"/>
</dbReference>
<evidence type="ECO:0008006" key="2">
    <source>
        <dbReference type="Google" id="ProtNLM"/>
    </source>
</evidence>
<dbReference type="EMBL" id="LR215729">
    <property type="protein sequence ID" value="VEV98239.1"/>
    <property type="molecule type" value="Genomic_DNA"/>
</dbReference>